<keyword evidence="4" id="KW-0547">Nucleotide-binding</keyword>
<evidence type="ECO:0000256" key="3">
    <source>
        <dbReference type="ARBA" id="ARBA00022737"/>
    </source>
</evidence>
<dbReference type="InterPro" id="IPR055414">
    <property type="entry name" value="LRR_R13L4/SHOC2-like"/>
</dbReference>
<dbReference type="SUPFAM" id="SSF52540">
    <property type="entry name" value="P-loop containing nucleoside triphosphate hydrolases"/>
    <property type="match status" value="1"/>
</dbReference>
<dbReference type="GO" id="GO:0002758">
    <property type="term" value="P:innate immune response-activating signaling pathway"/>
    <property type="evidence" value="ECO:0007669"/>
    <property type="project" value="UniProtKB-ARBA"/>
</dbReference>
<evidence type="ECO:0000259" key="8">
    <source>
        <dbReference type="Pfam" id="PF23559"/>
    </source>
</evidence>
<feature type="domain" description="Disease resistance protein winged helix" evidence="8">
    <location>
        <begin position="419"/>
        <end position="490"/>
    </location>
</feature>
<sequence length="900" mass="103461">MAESILKLVLEKLGDVFVKEVLHLYGVSKQMEKVRYELSWIQAFLKDADRKRIVDERQKKWLKEVKDLAYWIEDVVDSFLLEVPEQKPGKREAVKRLFMKVKKLPSNHKLGDEINKIEARIREINESRVRYGITSLGEGIEEEIRQPVRRIVLPDVEDASIVGFEADIERIVSLLLVANIERRSVISIVGTGGLGKTTLAHKVYNSEAVKTQFDIRLWVTVSQKFELIDALRNIAEQLQIEPPRDLSEHHLGKLYQSLTKKRYLLVLDDIWTTNLWTQIEGIFPNANNGSRILITTRFLNIAEQADPTSVPYRLQFLTEKPSLELLLKKALPNRKVDEGYPDDLYNIGKQFAKRCGGLPLALVVLGGLLSKKIANYVEWNRVMETMDWGVDGEECNAVIGTSYDDLPFALKSCFMYFSIFPEDGKIDASSLLRMWIAEGFIPQEENKTLEDTAERFLEDLAQRCMIQVSTRTFDGSIKTCHVHDLLLGLAIRKAKDDNFLLVCSKIDDVQNCSQTRRLAIHESFWYPNVTEISELYGKSIVSATPKLRSLLSSGLMPKVCQLMHLKVLCSRGLSRIDHIYEPENCRRLSQLRYLELALFVESNKEIQDFQRFISGMPFLQTLDLQYGKIHGGLPDCIWHVKTLRHVMLYPNSLISGPPPSVDITNLQTLVGVTSRESWKAVGLPKIPNLRILNIRLLEIQFQWDPMVTLLETLEHLISLSISGDMDDIGLDIVDMRNFPFYHRLQNLKLWNIYDYSDNRIAFDVGMFPIYLTTLHLKGIKFWEDPIPVLEKLDNLKMLHLNDSAIQQLCCSAGGFGQLEELEFIRMEEMGEWIIEEGAMPMLKKLKVTGYNLRCVPIGLEHLTVLQELMWHPWNPQCKITETMKNAILSMCKHVPSIMIF</sequence>
<dbReference type="PANTHER" id="PTHR23155">
    <property type="entry name" value="DISEASE RESISTANCE PROTEIN RP"/>
    <property type="match status" value="1"/>
</dbReference>
<dbReference type="InterPro" id="IPR058922">
    <property type="entry name" value="WHD_DRP"/>
</dbReference>
<dbReference type="Pfam" id="PF00931">
    <property type="entry name" value="NB-ARC"/>
    <property type="match status" value="1"/>
</dbReference>
<dbReference type="Gene3D" id="3.80.10.10">
    <property type="entry name" value="Ribonuclease Inhibitor"/>
    <property type="match status" value="1"/>
</dbReference>
<evidence type="ECO:0000259" key="7">
    <source>
        <dbReference type="Pfam" id="PF18052"/>
    </source>
</evidence>
<dbReference type="InterPro" id="IPR032675">
    <property type="entry name" value="LRR_dom_sf"/>
</dbReference>
<evidence type="ECO:0000256" key="5">
    <source>
        <dbReference type="ARBA" id="ARBA00022821"/>
    </source>
</evidence>
<dbReference type="Pfam" id="PF23559">
    <property type="entry name" value="WHD_DRP"/>
    <property type="match status" value="1"/>
</dbReference>
<dbReference type="PANTHER" id="PTHR23155:SF1185">
    <property type="entry name" value="DISEASE RESISTANCE RPP8-LIKE PROTEIN 3-RELATED"/>
    <property type="match status" value="1"/>
</dbReference>
<organism evidence="10 11">
    <name type="scientific">Rhynchospora pubera</name>
    <dbReference type="NCBI Taxonomy" id="906938"/>
    <lineage>
        <taxon>Eukaryota</taxon>
        <taxon>Viridiplantae</taxon>
        <taxon>Streptophyta</taxon>
        <taxon>Embryophyta</taxon>
        <taxon>Tracheophyta</taxon>
        <taxon>Spermatophyta</taxon>
        <taxon>Magnoliopsida</taxon>
        <taxon>Liliopsida</taxon>
        <taxon>Poales</taxon>
        <taxon>Cyperaceae</taxon>
        <taxon>Cyperoideae</taxon>
        <taxon>Rhynchosporeae</taxon>
        <taxon>Rhynchospora</taxon>
    </lineage>
</organism>
<dbReference type="Gene3D" id="3.40.50.300">
    <property type="entry name" value="P-loop containing nucleotide triphosphate hydrolases"/>
    <property type="match status" value="1"/>
</dbReference>
<dbReference type="Gene3D" id="1.20.5.4130">
    <property type="match status" value="1"/>
</dbReference>
<keyword evidence="5" id="KW-0611">Plant defense</keyword>
<accession>A0AAV8CWN2</accession>
<dbReference type="FunFam" id="3.40.50.300:FF:001091">
    <property type="entry name" value="Probable disease resistance protein At1g61300"/>
    <property type="match status" value="1"/>
</dbReference>
<dbReference type="CDD" id="cd14798">
    <property type="entry name" value="RX-CC_like"/>
    <property type="match status" value="1"/>
</dbReference>
<dbReference type="InterPro" id="IPR002182">
    <property type="entry name" value="NB-ARC"/>
</dbReference>
<dbReference type="InterPro" id="IPR044974">
    <property type="entry name" value="Disease_R_plants"/>
</dbReference>
<dbReference type="GO" id="GO:0009626">
    <property type="term" value="P:plant-type hypersensitive response"/>
    <property type="evidence" value="ECO:0007669"/>
    <property type="project" value="UniProtKB-ARBA"/>
</dbReference>
<dbReference type="SUPFAM" id="SSF52058">
    <property type="entry name" value="L domain-like"/>
    <property type="match status" value="1"/>
</dbReference>
<keyword evidence="2" id="KW-0433">Leucine-rich repeat</keyword>
<feature type="domain" description="Disease resistance R13L4/SHOC-2-like LRR" evidence="9">
    <location>
        <begin position="554"/>
        <end position="878"/>
    </location>
</feature>
<evidence type="ECO:0000256" key="1">
    <source>
        <dbReference type="ARBA" id="ARBA00008894"/>
    </source>
</evidence>
<comment type="caution">
    <text evidence="10">The sequence shown here is derived from an EMBL/GenBank/DDBJ whole genome shotgun (WGS) entry which is preliminary data.</text>
</comment>
<name>A0AAV8CWN2_9POAL</name>
<evidence type="ECO:0000313" key="11">
    <source>
        <dbReference type="Proteomes" id="UP001140206"/>
    </source>
</evidence>
<dbReference type="Gene3D" id="1.10.10.10">
    <property type="entry name" value="Winged helix-like DNA-binding domain superfamily/Winged helix DNA-binding domain"/>
    <property type="match status" value="1"/>
</dbReference>
<dbReference type="GO" id="GO:0043531">
    <property type="term" value="F:ADP binding"/>
    <property type="evidence" value="ECO:0007669"/>
    <property type="project" value="InterPro"/>
</dbReference>
<dbReference type="PRINTS" id="PR00364">
    <property type="entry name" value="DISEASERSIST"/>
</dbReference>
<evidence type="ECO:0000259" key="6">
    <source>
        <dbReference type="Pfam" id="PF00931"/>
    </source>
</evidence>
<proteinExistence type="inferred from homology"/>
<evidence type="ECO:0000313" key="10">
    <source>
        <dbReference type="EMBL" id="KAJ4759030.1"/>
    </source>
</evidence>
<dbReference type="InterPro" id="IPR036388">
    <property type="entry name" value="WH-like_DNA-bd_sf"/>
</dbReference>
<dbReference type="GO" id="GO:0042742">
    <property type="term" value="P:defense response to bacterium"/>
    <property type="evidence" value="ECO:0007669"/>
    <property type="project" value="UniProtKB-ARBA"/>
</dbReference>
<feature type="domain" description="Disease resistance N-terminal" evidence="7">
    <location>
        <begin position="6"/>
        <end position="91"/>
    </location>
</feature>
<dbReference type="Gene3D" id="1.10.8.430">
    <property type="entry name" value="Helical domain of apoptotic protease-activating factors"/>
    <property type="match status" value="1"/>
</dbReference>
<evidence type="ECO:0000259" key="9">
    <source>
        <dbReference type="Pfam" id="PF23598"/>
    </source>
</evidence>
<keyword evidence="11" id="KW-1185">Reference proteome</keyword>
<feature type="domain" description="NB-ARC" evidence="6">
    <location>
        <begin position="165"/>
        <end position="334"/>
    </location>
</feature>
<comment type="similarity">
    <text evidence="1">Belongs to the disease resistance NB-LRR family.</text>
</comment>
<dbReference type="InterPro" id="IPR027417">
    <property type="entry name" value="P-loop_NTPase"/>
</dbReference>
<dbReference type="InterPro" id="IPR041118">
    <property type="entry name" value="Rx_N"/>
</dbReference>
<protein>
    <submittedName>
        <fullName evidence="10">Disease resistance family protein</fullName>
    </submittedName>
</protein>
<gene>
    <name evidence="10" type="ORF">LUZ62_069405</name>
</gene>
<dbReference type="Pfam" id="PF23598">
    <property type="entry name" value="LRR_14"/>
    <property type="match status" value="1"/>
</dbReference>
<dbReference type="Proteomes" id="UP001140206">
    <property type="component" value="Chromosome 4"/>
</dbReference>
<dbReference type="AlphaFoldDB" id="A0AAV8CWN2"/>
<dbReference type="InterPro" id="IPR038005">
    <property type="entry name" value="RX-like_CC"/>
</dbReference>
<evidence type="ECO:0000256" key="2">
    <source>
        <dbReference type="ARBA" id="ARBA00022614"/>
    </source>
</evidence>
<dbReference type="Pfam" id="PF18052">
    <property type="entry name" value="Rx_N"/>
    <property type="match status" value="1"/>
</dbReference>
<reference evidence="10" key="1">
    <citation type="submission" date="2022-08" db="EMBL/GenBank/DDBJ databases">
        <authorList>
            <person name="Marques A."/>
        </authorList>
    </citation>
    <scope>NUCLEOTIDE SEQUENCE</scope>
    <source>
        <strain evidence="10">RhyPub2mFocal</strain>
        <tissue evidence="10">Leaves</tissue>
    </source>
</reference>
<evidence type="ECO:0000256" key="4">
    <source>
        <dbReference type="ARBA" id="ARBA00022741"/>
    </source>
</evidence>
<dbReference type="EMBL" id="JAMFTS010000004">
    <property type="protein sequence ID" value="KAJ4759030.1"/>
    <property type="molecule type" value="Genomic_DNA"/>
</dbReference>
<keyword evidence="3" id="KW-0677">Repeat</keyword>
<dbReference type="FunFam" id="1.10.10.10:FF:000322">
    <property type="entry name" value="Probable disease resistance protein At1g63360"/>
    <property type="match status" value="1"/>
</dbReference>
<dbReference type="InterPro" id="IPR042197">
    <property type="entry name" value="Apaf_helical"/>
</dbReference>